<protein>
    <submittedName>
        <fullName evidence="1">Uncharacterized protein</fullName>
    </submittedName>
</protein>
<keyword evidence="2" id="KW-1185">Reference proteome</keyword>
<evidence type="ECO:0000313" key="1">
    <source>
        <dbReference type="EMBL" id="KAJ1122613.1"/>
    </source>
</evidence>
<sequence length="191" mass="21280">MYAAGPVSQKLRCMLPLMYLKGCAVCCRPRISKVALYAATHVSQRLRCMLSLLYLKGCDVCCRPCISKVALYVAAPVFQRLRCMLLALYRKGWLYAAGPVSQRLRCMLPALYLKGCAVCYRPCIPMVVLRKRVVHLNSKGLCCTCVHCVSTVEYPKWTAALSVLSLSGDAVQCTPCTLEVELQAACLLFRW</sequence>
<reference evidence="1" key="1">
    <citation type="journal article" date="2022" name="bioRxiv">
        <title>Sequencing and chromosome-scale assembly of the giantPleurodeles waltlgenome.</title>
        <authorList>
            <person name="Brown T."/>
            <person name="Elewa A."/>
            <person name="Iarovenko S."/>
            <person name="Subramanian E."/>
            <person name="Araus A.J."/>
            <person name="Petzold A."/>
            <person name="Susuki M."/>
            <person name="Suzuki K.-i.T."/>
            <person name="Hayashi T."/>
            <person name="Toyoda A."/>
            <person name="Oliveira C."/>
            <person name="Osipova E."/>
            <person name="Leigh N.D."/>
            <person name="Simon A."/>
            <person name="Yun M.H."/>
        </authorList>
    </citation>
    <scope>NUCLEOTIDE SEQUENCE</scope>
    <source>
        <strain evidence="1">20211129_DDA</strain>
        <tissue evidence="1">Liver</tissue>
    </source>
</reference>
<organism evidence="1 2">
    <name type="scientific">Pleurodeles waltl</name>
    <name type="common">Iberian ribbed newt</name>
    <dbReference type="NCBI Taxonomy" id="8319"/>
    <lineage>
        <taxon>Eukaryota</taxon>
        <taxon>Metazoa</taxon>
        <taxon>Chordata</taxon>
        <taxon>Craniata</taxon>
        <taxon>Vertebrata</taxon>
        <taxon>Euteleostomi</taxon>
        <taxon>Amphibia</taxon>
        <taxon>Batrachia</taxon>
        <taxon>Caudata</taxon>
        <taxon>Salamandroidea</taxon>
        <taxon>Salamandridae</taxon>
        <taxon>Pleurodelinae</taxon>
        <taxon>Pleurodeles</taxon>
    </lineage>
</organism>
<name>A0AAV7P7R4_PLEWA</name>
<accession>A0AAV7P7R4</accession>
<dbReference type="EMBL" id="JANPWB010000011">
    <property type="protein sequence ID" value="KAJ1122613.1"/>
    <property type="molecule type" value="Genomic_DNA"/>
</dbReference>
<dbReference type="AlphaFoldDB" id="A0AAV7P7R4"/>
<proteinExistence type="predicted"/>
<comment type="caution">
    <text evidence="1">The sequence shown here is derived from an EMBL/GenBank/DDBJ whole genome shotgun (WGS) entry which is preliminary data.</text>
</comment>
<gene>
    <name evidence="1" type="ORF">NDU88_001098</name>
</gene>
<dbReference type="Proteomes" id="UP001066276">
    <property type="component" value="Chromosome 7"/>
</dbReference>
<evidence type="ECO:0000313" key="2">
    <source>
        <dbReference type="Proteomes" id="UP001066276"/>
    </source>
</evidence>